<dbReference type="InterPro" id="IPR001633">
    <property type="entry name" value="EAL_dom"/>
</dbReference>
<organism evidence="3 4">
    <name type="scientific">Paraglaciecola mesophila</name>
    <dbReference type="NCBI Taxonomy" id="197222"/>
    <lineage>
        <taxon>Bacteria</taxon>
        <taxon>Pseudomonadati</taxon>
        <taxon>Pseudomonadota</taxon>
        <taxon>Gammaproteobacteria</taxon>
        <taxon>Alteromonadales</taxon>
        <taxon>Alteromonadaceae</taxon>
        <taxon>Paraglaciecola</taxon>
    </lineage>
</organism>
<dbReference type="PIRSF" id="PIRSF003180">
    <property type="entry name" value="DiGMPpdiest_YuxH"/>
    <property type="match status" value="1"/>
</dbReference>
<evidence type="ECO:0000259" key="2">
    <source>
        <dbReference type="PROSITE" id="PS51833"/>
    </source>
</evidence>
<dbReference type="SMART" id="SM00052">
    <property type="entry name" value="EAL"/>
    <property type="match status" value="1"/>
</dbReference>
<dbReference type="Pfam" id="PF08668">
    <property type="entry name" value="HDOD"/>
    <property type="match status" value="1"/>
</dbReference>
<dbReference type="EMBL" id="CP047656">
    <property type="protein sequence ID" value="QHJ10760.1"/>
    <property type="molecule type" value="Genomic_DNA"/>
</dbReference>
<dbReference type="OrthoDB" id="9804751at2"/>
<protein>
    <submittedName>
        <fullName evidence="3">Cyclic di-GMP phosphodiesterase CdgJ</fullName>
        <ecNumber evidence="3">3.1.4.52</ecNumber>
    </submittedName>
</protein>
<dbReference type="PROSITE" id="PS50883">
    <property type="entry name" value="EAL"/>
    <property type="match status" value="1"/>
</dbReference>
<dbReference type="InterPro" id="IPR014408">
    <property type="entry name" value="dGMP_Pdiesterase_EAL/HD-GYP"/>
</dbReference>
<dbReference type="PROSITE" id="PS51833">
    <property type="entry name" value="HDOD"/>
    <property type="match status" value="1"/>
</dbReference>
<dbReference type="Gene3D" id="3.20.20.450">
    <property type="entry name" value="EAL domain"/>
    <property type="match status" value="1"/>
</dbReference>
<feature type="domain" description="HDOD" evidence="2">
    <location>
        <begin position="199"/>
        <end position="386"/>
    </location>
</feature>
<dbReference type="SUPFAM" id="SSF141868">
    <property type="entry name" value="EAL domain-like"/>
    <property type="match status" value="1"/>
</dbReference>
<feature type="domain" description="EAL" evidence="1">
    <location>
        <begin position="1"/>
        <end position="205"/>
    </location>
</feature>
<evidence type="ECO:0000313" key="4">
    <source>
        <dbReference type="Proteomes" id="UP000464524"/>
    </source>
</evidence>
<name>A0A857JHV3_9ALTE</name>
<dbReference type="InterPro" id="IPR035919">
    <property type="entry name" value="EAL_sf"/>
</dbReference>
<dbReference type="GO" id="GO:0071111">
    <property type="term" value="F:cyclic-guanylate-specific phosphodiesterase activity"/>
    <property type="evidence" value="ECO:0007669"/>
    <property type="project" value="UniProtKB-EC"/>
</dbReference>
<evidence type="ECO:0000313" key="3">
    <source>
        <dbReference type="EMBL" id="QHJ10760.1"/>
    </source>
</evidence>
<gene>
    <name evidence="3" type="ORF">FX988_00981</name>
</gene>
<dbReference type="InterPro" id="IPR052340">
    <property type="entry name" value="RNase_Y/CdgJ"/>
</dbReference>
<accession>A0A857JHV3</accession>
<proteinExistence type="predicted"/>
<evidence type="ECO:0000259" key="1">
    <source>
        <dbReference type="PROSITE" id="PS50883"/>
    </source>
</evidence>
<dbReference type="Proteomes" id="UP000464524">
    <property type="component" value="Chromosome"/>
</dbReference>
<sequence>MNFYAARQPILHADKSLFAYELLFRDSLENTFPNINEDEATAKMVASLQFNLGLDSLLPNTLAFINFTHNSLLDGYPLMLPKEQIVVEILETVKPGKKLLNACIELKKKGYIIALDDYIHQGVWLHFYPYIDIIKIDYQETSHQQILQIIEAIKPFPKIKLLAEKIETHQEYLQALEYGCCYFQGYFFSKPELIKNTALTPSQMSIAKLMAEMAQEEPNIRLISQAFESDVSLSFKLLRYAQSPIFKRTKQIETIKQAIVVLGQNELRRFVSLLFTAQFSEGKPAELTVMSLSRAHYCELLTEYSNQRDGIASAFLVGLLSLLDAMLDADIAELMEKLPISQAIKDSIVLRQGEQAQYLMLSEFFENGQWSDVNRLCENLDVNFDDAFAMFQRSQLWAKERLQALT</sequence>
<dbReference type="EC" id="3.1.4.52" evidence="3"/>
<dbReference type="Gene3D" id="1.10.3210.10">
    <property type="entry name" value="Hypothetical protein af1432"/>
    <property type="match status" value="1"/>
</dbReference>
<dbReference type="PANTHER" id="PTHR33525">
    <property type="match status" value="1"/>
</dbReference>
<reference evidence="3 4" key="1">
    <citation type="submission" date="2019-12" db="EMBL/GenBank/DDBJ databases">
        <title>Genome sequencing and assembly of endphytes of Porphyra tenera.</title>
        <authorList>
            <person name="Park J.M."/>
            <person name="Shin R."/>
            <person name="Jo S.H."/>
        </authorList>
    </citation>
    <scope>NUCLEOTIDE SEQUENCE [LARGE SCALE GENOMIC DNA]</scope>
    <source>
        <strain evidence="3 4">GPM4</strain>
    </source>
</reference>
<dbReference type="InterPro" id="IPR013976">
    <property type="entry name" value="HDOD"/>
</dbReference>
<dbReference type="PANTHER" id="PTHR33525:SF4">
    <property type="entry name" value="CYCLIC DI-GMP PHOSPHODIESTERASE CDGJ"/>
    <property type="match status" value="1"/>
</dbReference>
<keyword evidence="4" id="KW-1185">Reference proteome</keyword>
<dbReference type="SUPFAM" id="SSF109604">
    <property type="entry name" value="HD-domain/PDEase-like"/>
    <property type="match status" value="1"/>
</dbReference>
<dbReference type="AlphaFoldDB" id="A0A857JHV3"/>
<dbReference type="KEGG" id="pmes:FX988_00981"/>
<dbReference type="Pfam" id="PF00563">
    <property type="entry name" value="EAL"/>
    <property type="match status" value="1"/>
</dbReference>
<keyword evidence="3" id="KW-0378">Hydrolase</keyword>
<dbReference type="RefSeq" id="WP_160178583.1">
    <property type="nucleotide sequence ID" value="NZ_CP047656.1"/>
</dbReference>